<evidence type="ECO:0000259" key="7">
    <source>
        <dbReference type="Pfam" id="PF13462"/>
    </source>
</evidence>
<evidence type="ECO:0000256" key="4">
    <source>
        <dbReference type="ARBA" id="ARBA00023157"/>
    </source>
</evidence>
<reference evidence="8 9" key="1">
    <citation type="submission" date="2018-11" db="EMBL/GenBank/DDBJ databases">
        <authorList>
            <person name="Li F."/>
        </authorList>
    </citation>
    <scope>NUCLEOTIDE SEQUENCE [LARGE SCALE GENOMIC DNA]</scope>
    <source>
        <strain evidence="8 9">KIS18-7</strain>
    </source>
</reference>
<evidence type="ECO:0000256" key="6">
    <source>
        <dbReference type="SAM" id="Phobius"/>
    </source>
</evidence>
<proteinExistence type="inferred from homology"/>
<dbReference type="GO" id="GO:0016491">
    <property type="term" value="F:oxidoreductase activity"/>
    <property type="evidence" value="ECO:0007669"/>
    <property type="project" value="UniProtKB-KW"/>
</dbReference>
<dbReference type="SUPFAM" id="SSF52833">
    <property type="entry name" value="Thioredoxin-like"/>
    <property type="match status" value="1"/>
</dbReference>
<keyword evidence="3" id="KW-0560">Oxidoreductase</keyword>
<dbReference type="OrthoDB" id="117402at2"/>
<evidence type="ECO:0000256" key="5">
    <source>
        <dbReference type="ARBA" id="ARBA00023284"/>
    </source>
</evidence>
<comment type="similarity">
    <text evidence="1">Belongs to the thioredoxin family. DsbA subfamily.</text>
</comment>
<evidence type="ECO:0000256" key="1">
    <source>
        <dbReference type="ARBA" id="ARBA00005791"/>
    </source>
</evidence>
<dbReference type="AlphaFoldDB" id="A0A3N0DSY8"/>
<dbReference type="InterPro" id="IPR012336">
    <property type="entry name" value="Thioredoxin-like_fold"/>
</dbReference>
<keyword evidence="9" id="KW-1185">Reference proteome</keyword>
<dbReference type="RefSeq" id="WP_123233246.1">
    <property type="nucleotide sequence ID" value="NZ_RJSG01000002.1"/>
</dbReference>
<evidence type="ECO:0000256" key="2">
    <source>
        <dbReference type="ARBA" id="ARBA00022729"/>
    </source>
</evidence>
<name>A0A3N0DSY8_9ACTN</name>
<feature type="transmembrane region" description="Helical" evidence="6">
    <location>
        <begin position="30"/>
        <end position="50"/>
    </location>
</feature>
<dbReference type="EMBL" id="RJSG01000002">
    <property type="protein sequence ID" value="RNL78744.1"/>
    <property type="molecule type" value="Genomic_DNA"/>
</dbReference>
<dbReference type="InterPro" id="IPR036249">
    <property type="entry name" value="Thioredoxin-like_sf"/>
</dbReference>
<dbReference type="PANTHER" id="PTHR13887:SF14">
    <property type="entry name" value="DISULFIDE BOND FORMATION PROTEIN D"/>
    <property type="match status" value="1"/>
</dbReference>
<protein>
    <submittedName>
        <fullName evidence="8">Disulfide bond formation protein DsbA</fullName>
    </submittedName>
</protein>
<keyword evidence="6" id="KW-1133">Transmembrane helix</keyword>
<dbReference type="Pfam" id="PF13462">
    <property type="entry name" value="Thioredoxin_4"/>
    <property type="match status" value="1"/>
</dbReference>
<dbReference type="Proteomes" id="UP000277094">
    <property type="component" value="Unassembled WGS sequence"/>
</dbReference>
<keyword evidence="6" id="KW-0812">Transmembrane</keyword>
<feature type="domain" description="Thioredoxin-like fold" evidence="7">
    <location>
        <begin position="70"/>
        <end position="225"/>
    </location>
</feature>
<organism evidence="8 9">
    <name type="scientific">Nocardioides marmorisolisilvae</name>
    <dbReference type="NCBI Taxonomy" id="1542737"/>
    <lineage>
        <taxon>Bacteria</taxon>
        <taxon>Bacillati</taxon>
        <taxon>Actinomycetota</taxon>
        <taxon>Actinomycetes</taxon>
        <taxon>Propionibacteriales</taxon>
        <taxon>Nocardioidaceae</taxon>
        <taxon>Nocardioides</taxon>
    </lineage>
</organism>
<comment type="caution">
    <text evidence="8">The sequence shown here is derived from an EMBL/GenBank/DDBJ whole genome shotgun (WGS) entry which is preliminary data.</text>
</comment>
<accession>A0A3N0DSY8</accession>
<sequence length="240" mass="25337">MSKQNREVGRTERAAAIRADQARQERNRRIGLVALIVVILGAVVAAGTWYSGGGPSDKPAAAVTATAGEGSVLAGKADAPVKVVVYEDFQCPYCRQLEDSTRDFLRENAAAGKVQVEYRPIDLLQSVYGERGMNAFAAVLAHSTPQAALKLHDLLYENQPYESDSGSVSQSQILGFVKKAGGDNAAVEAALKTQDNAFFQAASAVMAQKKITSTPTVFINGKPVSGGVPQIVDAIEKAVG</sequence>
<dbReference type="Gene3D" id="3.40.30.10">
    <property type="entry name" value="Glutaredoxin"/>
    <property type="match status" value="1"/>
</dbReference>
<gene>
    <name evidence="8" type="ORF">EFL95_06620</name>
</gene>
<keyword evidence="6" id="KW-0472">Membrane</keyword>
<evidence type="ECO:0000313" key="9">
    <source>
        <dbReference type="Proteomes" id="UP000277094"/>
    </source>
</evidence>
<evidence type="ECO:0000313" key="8">
    <source>
        <dbReference type="EMBL" id="RNL78744.1"/>
    </source>
</evidence>
<keyword evidence="2" id="KW-0732">Signal</keyword>
<dbReference type="PANTHER" id="PTHR13887">
    <property type="entry name" value="GLUTATHIONE S-TRANSFERASE KAPPA"/>
    <property type="match status" value="1"/>
</dbReference>
<keyword evidence="4" id="KW-1015">Disulfide bond</keyword>
<evidence type="ECO:0000256" key="3">
    <source>
        <dbReference type="ARBA" id="ARBA00023002"/>
    </source>
</evidence>
<keyword evidence="5" id="KW-0676">Redox-active center</keyword>